<dbReference type="AlphaFoldDB" id="A0A3N3DNG8"/>
<comment type="caution">
    <text evidence="6">The sequence shown here is derived from an EMBL/GenBank/DDBJ whole genome shotgun (WGS) entry which is preliminary data.</text>
</comment>
<reference evidence="6 7" key="1">
    <citation type="submission" date="2018-11" db="EMBL/GenBank/DDBJ databases">
        <title>Vibrio ponticus strain CAIM 1751 pathogenic for the snapper Lutjanus guttatus.</title>
        <authorList>
            <person name="Soto-Rodriguez S."/>
            <person name="Lozano-Olvera R."/>
            <person name="Gomez-Gil B."/>
        </authorList>
    </citation>
    <scope>NUCLEOTIDE SEQUENCE [LARGE SCALE GENOMIC DNA]</scope>
    <source>
        <strain evidence="6 7">CAIM 1751</strain>
    </source>
</reference>
<dbReference type="InterPro" id="IPR012480">
    <property type="entry name" value="Hepar_II_III_C"/>
</dbReference>
<dbReference type="InterPro" id="IPR008929">
    <property type="entry name" value="Chondroitin_lyas"/>
</dbReference>
<dbReference type="PANTHER" id="PTHR39210:SF1">
    <property type="entry name" value="HEPARIN-SULFATE LYASE"/>
    <property type="match status" value="1"/>
</dbReference>
<accession>A0A3N3DNG8</accession>
<feature type="domain" description="Heparinase II/III-like C-terminal" evidence="5">
    <location>
        <begin position="85"/>
        <end position="263"/>
    </location>
</feature>
<evidence type="ECO:0000259" key="5">
    <source>
        <dbReference type="Pfam" id="PF07940"/>
    </source>
</evidence>
<dbReference type="EMBL" id="RKIK01000199">
    <property type="protein sequence ID" value="ROV56032.1"/>
    <property type="molecule type" value="Genomic_DNA"/>
</dbReference>
<dbReference type="Pfam" id="PF07940">
    <property type="entry name" value="Hepar_II_III_C"/>
    <property type="match status" value="1"/>
</dbReference>
<protein>
    <recommendedName>
        <fullName evidence="5">Heparinase II/III-like C-terminal domain-containing protein</fullName>
    </recommendedName>
</protein>
<dbReference type="GO" id="GO:0016829">
    <property type="term" value="F:lyase activity"/>
    <property type="evidence" value="ECO:0007669"/>
    <property type="project" value="UniProtKB-KW"/>
</dbReference>
<name>A0A3N3DNG8_9VIBR</name>
<keyword evidence="3" id="KW-0574">Periplasm</keyword>
<keyword evidence="2" id="KW-0732">Signal</keyword>
<dbReference type="Proteomes" id="UP000278792">
    <property type="component" value="Unassembled WGS sequence"/>
</dbReference>
<evidence type="ECO:0000256" key="3">
    <source>
        <dbReference type="ARBA" id="ARBA00022764"/>
    </source>
</evidence>
<evidence type="ECO:0000256" key="2">
    <source>
        <dbReference type="ARBA" id="ARBA00022729"/>
    </source>
</evidence>
<dbReference type="PANTHER" id="PTHR39210">
    <property type="entry name" value="HEPARIN-SULFATE LYASE"/>
    <property type="match status" value="1"/>
</dbReference>
<organism evidence="6 7">
    <name type="scientific">Vibrio ponticus</name>
    <dbReference type="NCBI Taxonomy" id="265668"/>
    <lineage>
        <taxon>Bacteria</taxon>
        <taxon>Pseudomonadati</taxon>
        <taxon>Pseudomonadota</taxon>
        <taxon>Gammaproteobacteria</taxon>
        <taxon>Vibrionales</taxon>
        <taxon>Vibrionaceae</taxon>
        <taxon>Vibrio</taxon>
    </lineage>
</organism>
<keyword evidence="4" id="KW-0456">Lyase</keyword>
<evidence type="ECO:0000256" key="4">
    <source>
        <dbReference type="ARBA" id="ARBA00023239"/>
    </source>
</evidence>
<evidence type="ECO:0000256" key="1">
    <source>
        <dbReference type="ARBA" id="ARBA00004418"/>
    </source>
</evidence>
<dbReference type="Gene3D" id="1.50.10.100">
    <property type="entry name" value="Chondroitin AC/alginate lyase"/>
    <property type="match status" value="1"/>
</dbReference>
<dbReference type="GO" id="GO:0042597">
    <property type="term" value="C:periplasmic space"/>
    <property type="evidence" value="ECO:0007669"/>
    <property type="project" value="UniProtKB-SubCell"/>
</dbReference>
<evidence type="ECO:0000313" key="7">
    <source>
        <dbReference type="Proteomes" id="UP000278792"/>
    </source>
</evidence>
<dbReference type="Gene3D" id="2.70.98.70">
    <property type="match status" value="1"/>
</dbReference>
<sequence>MYHCIMLENIYDLIQVVQFFEPKSQLLNSLNQYPDKMLEWLIVMSHLDGKIPKFNDSAIGFAPSLELLKSYQVKLGLNDIIELENINYLSESGFISFENRKYKCLADVGDIGPKYLKGHGHSENMSFELSVGCKRLFVNSGIGTYQNGAQREYERSSFAHNTISINKMSSNEVWSSFRVARTSLCSLASMTYINDVAHFSIVQDGFKRLYKSYYHRREFEFGDNELVIRDDFFGKVDSNTHDAYFVLHVNSGWEVIENDGKVVITDERIITNINPPKGSTIS</sequence>
<gene>
    <name evidence="6" type="ORF">EGH82_23630</name>
</gene>
<feature type="non-terminal residue" evidence="6">
    <location>
        <position position="282"/>
    </location>
</feature>
<comment type="subcellular location">
    <subcellularLocation>
        <location evidence="1">Periplasm</location>
    </subcellularLocation>
</comment>
<proteinExistence type="predicted"/>
<evidence type="ECO:0000313" key="6">
    <source>
        <dbReference type="EMBL" id="ROV56032.1"/>
    </source>
</evidence>